<dbReference type="SUPFAM" id="SSF48452">
    <property type="entry name" value="TPR-like"/>
    <property type="match status" value="1"/>
</dbReference>
<keyword evidence="3" id="KW-1185">Reference proteome</keyword>
<proteinExistence type="predicted"/>
<reference evidence="3" key="1">
    <citation type="submission" date="2024-03" db="EMBL/GenBank/DDBJ databases">
        <title>Chitinophaga horti sp. nov., isolated from garden soil.</title>
        <authorList>
            <person name="Lee D.S."/>
            <person name="Han D.M."/>
            <person name="Baek J.H."/>
            <person name="Choi D.G."/>
            <person name="Jeon J.H."/>
            <person name="Jeon C.O."/>
        </authorList>
    </citation>
    <scope>NUCLEOTIDE SEQUENCE [LARGE SCALE GENOMIC DNA]</scope>
    <source>
        <strain evidence="3">GPA1</strain>
    </source>
</reference>
<dbReference type="Gene3D" id="1.25.40.390">
    <property type="match status" value="2"/>
</dbReference>
<evidence type="ECO:0000313" key="2">
    <source>
        <dbReference type="EMBL" id="WZN39610.1"/>
    </source>
</evidence>
<dbReference type="InterPro" id="IPR041662">
    <property type="entry name" value="SusD-like_2"/>
</dbReference>
<keyword evidence="1" id="KW-0732">Signal</keyword>
<dbReference type="Proteomes" id="UP001485459">
    <property type="component" value="Chromosome"/>
</dbReference>
<dbReference type="Pfam" id="PF12771">
    <property type="entry name" value="SusD-like_2"/>
    <property type="match status" value="2"/>
</dbReference>
<keyword evidence="2" id="KW-0449">Lipoprotein</keyword>
<evidence type="ECO:0000313" key="3">
    <source>
        <dbReference type="Proteomes" id="UP001485459"/>
    </source>
</evidence>
<feature type="chain" id="PRO_5045270464" evidence="1">
    <location>
        <begin position="22"/>
        <end position="565"/>
    </location>
</feature>
<dbReference type="InterPro" id="IPR011990">
    <property type="entry name" value="TPR-like_helical_dom_sf"/>
</dbReference>
<evidence type="ECO:0000256" key="1">
    <source>
        <dbReference type="SAM" id="SignalP"/>
    </source>
</evidence>
<protein>
    <submittedName>
        <fullName evidence="2">SusD/RagB family nutrient-binding outer membrane lipoprotein</fullName>
    </submittedName>
</protein>
<sequence length="565" mass="61725">MKSRLILSICCLLLLMGPSCKKHLMSLNENPNGANPDDTNPGFVLSTVLTETGKNYVNLGFQDLAGVMQHTQKDGWVGTHNEYDWGGSNSWTPYYDILRNNQLVHDKAKAAGFELHEGVSLVMKAMLFGLLTDLYGDVPYSQALRGDQEGAGNAAPACDPQQAVYTGILADLERANQLLSKPKNQYTAPIDAVDVYYQGDPAKWRKMANSLALRYYMRLAEKLPAVARPGIEKIVADPAQYPLILSAADDATMAFVGTSDADSWPSNATYDREAGSRYRRIKMCSTFVNKLQSLGDPRLGVWARKVECFLLVDDTKPSGTGNVYQPRDTIVNGEPRKVRYLSPDVLSSRGLTVADINQDQDYVGLPPALAGPAVYNMSNDAAQASTNAHVSWLNDIYKEAKGPLLKARFISAAEVHFILSEAALKGWAAGDAETHYRKGIESSFVAWGIGAQLGAYMAGPAGTFQGTQRQIVEQKWIAAWTNATEAWADYKRTGFPVLSAGPNAKGPVVPVRFYYMLDERNLNNTNIMAAAAKLEVTTYSAFGANGPQNSPWSKPWVISGTGKPW</sequence>
<name>A0ABZ2YIS5_9BACT</name>
<gene>
    <name evidence="2" type="ORF">WJU16_16540</name>
</gene>
<accession>A0ABZ2YIS5</accession>
<dbReference type="RefSeq" id="WP_341834588.1">
    <property type="nucleotide sequence ID" value="NZ_CP149822.1"/>
</dbReference>
<dbReference type="EMBL" id="CP149822">
    <property type="protein sequence ID" value="WZN39610.1"/>
    <property type="molecule type" value="Genomic_DNA"/>
</dbReference>
<organism evidence="2 3">
    <name type="scientific">Chitinophaga pollutisoli</name>
    <dbReference type="NCBI Taxonomy" id="3133966"/>
    <lineage>
        <taxon>Bacteria</taxon>
        <taxon>Pseudomonadati</taxon>
        <taxon>Bacteroidota</taxon>
        <taxon>Chitinophagia</taxon>
        <taxon>Chitinophagales</taxon>
        <taxon>Chitinophagaceae</taxon>
        <taxon>Chitinophaga</taxon>
    </lineage>
</organism>
<feature type="signal peptide" evidence="1">
    <location>
        <begin position="1"/>
        <end position="21"/>
    </location>
</feature>